<gene>
    <name evidence="2" type="ORF">COCHEDRAFT_1093638</name>
</gene>
<sequence length="328" mass="35434">MAQRQMYASMGALRRSLGADVASVQACSSRALHSSARRLEEQPSDASPAQPPNSRKVRSATALKQIASLQYRRQPGALARGSFPSGQMLRRTPRSPTPQANEYGFIPEDGAPSNTQQDASPRTARNTAGPRAIRGSAPPPGQMVRAPSTLRMSRSAPGAATRGPNLRGRDARRPAAGGKRSTAGNNRGEAGPKRREKTSGGDETMSTRLADVELGDTISDAMTQQLLRLQRKEWDRVPYEPKYAKGSFAANELIHAGRELFKGESPPVKIWGPLEKRIGVVGMFGAEAHLKVRRVLDGDAEPFGQEVIEEAEPVEVKGVEKKEKAVVQ</sequence>
<feature type="region of interest" description="Disordered" evidence="1">
    <location>
        <begin position="30"/>
        <end position="204"/>
    </location>
</feature>
<accession>M2UL50</accession>
<organism evidence="2 3">
    <name type="scientific">Cochliobolus heterostrophus (strain C5 / ATCC 48332 / race O)</name>
    <name type="common">Southern corn leaf blight fungus</name>
    <name type="synonym">Bipolaris maydis</name>
    <dbReference type="NCBI Taxonomy" id="701091"/>
    <lineage>
        <taxon>Eukaryota</taxon>
        <taxon>Fungi</taxon>
        <taxon>Dikarya</taxon>
        <taxon>Ascomycota</taxon>
        <taxon>Pezizomycotina</taxon>
        <taxon>Dothideomycetes</taxon>
        <taxon>Pleosporomycetidae</taxon>
        <taxon>Pleosporales</taxon>
        <taxon>Pleosporineae</taxon>
        <taxon>Pleosporaceae</taxon>
        <taxon>Bipolaris</taxon>
    </lineage>
</organism>
<reference evidence="2 3" key="1">
    <citation type="journal article" date="2012" name="PLoS Pathog.">
        <title>Diverse lifestyles and strategies of plant pathogenesis encoded in the genomes of eighteen Dothideomycetes fungi.</title>
        <authorList>
            <person name="Ohm R.A."/>
            <person name="Feau N."/>
            <person name="Henrissat B."/>
            <person name="Schoch C.L."/>
            <person name="Horwitz B.A."/>
            <person name="Barry K.W."/>
            <person name="Condon B.J."/>
            <person name="Copeland A.C."/>
            <person name="Dhillon B."/>
            <person name="Glaser F."/>
            <person name="Hesse C.N."/>
            <person name="Kosti I."/>
            <person name="LaButti K."/>
            <person name="Lindquist E.A."/>
            <person name="Lucas S."/>
            <person name="Salamov A.A."/>
            <person name="Bradshaw R.E."/>
            <person name="Ciuffetti L."/>
            <person name="Hamelin R.C."/>
            <person name="Kema G.H.J."/>
            <person name="Lawrence C."/>
            <person name="Scott J.A."/>
            <person name="Spatafora J.W."/>
            <person name="Turgeon B.G."/>
            <person name="de Wit P.J.G.M."/>
            <person name="Zhong S."/>
            <person name="Goodwin S.B."/>
            <person name="Grigoriev I.V."/>
        </authorList>
    </citation>
    <scope>NUCLEOTIDE SEQUENCE [LARGE SCALE GENOMIC DNA]</scope>
    <source>
        <strain evidence="3">C5 / ATCC 48332 / race O</strain>
    </source>
</reference>
<keyword evidence="3" id="KW-1185">Reference proteome</keyword>
<name>M2UL50_COCH5</name>
<proteinExistence type="predicted"/>
<dbReference type="AlphaFoldDB" id="M2UL50"/>
<dbReference type="OrthoDB" id="3797824at2759"/>
<feature type="compositionally biased region" description="Basic and acidic residues" evidence="1">
    <location>
        <begin position="190"/>
        <end position="200"/>
    </location>
</feature>
<dbReference type="HOGENOM" id="CLU_847327_0_0_1"/>
<dbReference type="EMBL" id="KB445572">
    <property type="protein sequence ID" value="EMD94326.1"/>
    <property type="molecule type" value="Genomic_DNA"/>
</dbReference>
<dbReference type="eggNOG" id="ENOG502RGVH">
    <property type="taxonomic scope" value="Eukaryota"/>
</dbReference>
<evidence type="ECO:0000313" key="3">
    <source>
        <dbReference type="Proteomes" id="UP000016936"/>
    </source>
</evidence>
<feature type="compositionally biased region" description="Polar residues" evidence="1">
    <location>
        <begin position="112"/>
        <end position="126"/>
    </location>
</feature>
<evidence type="ECO:0000313" key="2">
    <source>
        <dbReference type="EMBL" id="EMD94326.1"/>
    </source>
</evidence>
<evidence type="ECO:0000256" key="1">
    <source>
        <dbReference type="SAM" id="MobiDB-lite"/>
    </source>
</evidence>
<reference evidence="3" key="2">
    <citation type="journal article" date="2013" name="PLoS Genet.">
        <title>Comparative genome structure, secondary metabolite, and effector coding capacity across Cochliobolus pathogens.</title>
        <authorList>
            <person name="Condon B.J."/>
            <person name="Leng Y."/>
            <person name="Wu D."/>
            <person name="Bushley K.E."/>
            <person name="Ohm R.A."/>
            <person name="Otillar R."/>
            <person name="Martin J."/>
            <person name="Schackwitz W."/>
            <person name="Grimwood J."/>
            <person name="MohdZainudin N."/>
            <person name="Xue C."/>
            <person name="Wang R."/>
            <person name="Manning V.A."/>
            <person name="Dhillon B."/>
            <person name="Tu Z.J."/>
            <person name="Steffenson B.J."/>
            <person name="Salamov A."/>
            <person name="Sun H."/>
            <person name="Lowry S."/>
            <person name="LaButti K."/>
            <person name="Han J."/>
            <person name="Copeland A."/>
            <person name="Lindquist E."/>
            <person name="Barry K."/>
            <person name="Schmutz J."/>
            <person name="Baker S.E."/>
            <person name="Ciuffetti L.M."/>
            <person name="Grigoriev I.V."/>
            <person name="Zhong S."/>
            <person name="Turgeon B.G."/>
        </authorList>
    </citation>
    <scope>NUCLEOTIDE SEQUENCE [LARGE SCALE GENOMIC DNA]</scope>
    <source>
        <strain evidence="3">C5 / ATCC 48332 / race O</strain>
    </source>
</reference>
<dbReference type="Proteomes" id="UP000016936">
    <property type="component" value="Unassembled WGS sequence"/>
</dbReference>
<protein>
    <submittedName>
        <fullName evidence="2">Uncharacterized protein</fullName>
    </submittedName>
</protein>
<dbReference type="OMA" id="WGPLEKR"/>